<feature type="compositionally biased region" description="Low complexity" evidence="7">
    <location>
        <begin position="637"/>
        <end position="660"/>
    </location>
</feature>
<protein>
    <submittedName>
        <fullName evidence="8">Type IV secretory system conjugative DNA transfer family protein</fullName>
    </submittedName>
</protein>
<sequence length="669" mass="72611">MSRKEETTAPNSTDFPGGVNPHWMHRILDAHKPAGLIVGKPRRGIGGTVAGYAAAGLPAVTVAAAAENNSGVPDPSFGAIVDGIGTVATNWPLGGVPGFVLTLAGGAGLGYMHLRQKFDLGRVGPTARPKDAEKVGFAVPNELKKWMSEHGIRKRADVLRPSLAGTKGRSISPHDLGLHLGTDLLYKKGLFVACEDLMLMYAPPRSGKSAQLGNAVIDAAGACIVTTTRGDLYENTHQLRREHNRPIWVFNAGVSGVPNTLRWNLVEGCEEASAAIRRAGYILSASASGEDMENASFWEGHSFTVLSSYLMAAALKGGDLTTVRRWVTSPTEREPLDILQANSDRVPAGWAHLLDQMLRAPEKTRDSVYLTLVRSFQFMSHPEVVEIVSPRPGEQKFDVQDFLRSRGTLYVMGRDMRYGSVSPLFSALVGEIYDMAYVLADNSPGGRLDPYLRMVLDEAAVICPLPLHLWSADAGGRNIQLLISVQSPSQLRDRWGHNGAQTIMNNAVRVVLGGLSLPPDLEELSLLCGEKDEEIASPSTTDEDKQSRSVTVRRVRVMPQDAIRQMREGTGLIFYRHLPPIRYEFTPVWERKDVKALVKQAKAREKEEAKLKKKGVQITGPVLPPQMPATAPVIPSQPAAADAPPAGYPGIPGQPGYPAAEGDRWRYTG</sequence>
<accession>A0ABU2UYB0</accession>
<name>A0ABU2UYB0_9ACTN</name>
<evidence type="ECO:0000256" key="7">
    <source>
        <dbReference type="SAM" id="MobiDB-lite"/>
    </source>
</evidence>
<gene>
    <name evidence="8" type="ORF">RM863_38535</name>
</gene>
<reference evidence="8" key="1">
    <citation type="submission" date="2024-05" db="EMBL/GenBank/DDBJ databases">
        <title>30 novel species of actinomycetes from the DSMZ collection.</title>
        <authorList>
            <person name="Nouioui I."/>
        </authorList>
    </citation>
    <scope>NUCLEOTIDE SEQUENCE</scope>
    <source>
        <strain evidence="8">DSM 41014</strain>
    </source>
</reference>
<evidence type="ECO:0000313" key="9">
    <source>
        <dbReference type="Proteomes" id="UP001180489"/>
    </source>
</evidence>
<dbReference type="SUPFAM" id="SSF52540">
    <property type="entry name" value="P-loop containing nucleoside triphosphate hydrolases"/>
    <property type="match status" value="1"/>
</dbReference>
<keyword evidence="3" id="KW-1003">Cell membrane</keyword>
<dbReference type="CDD" id="cd01127">
    <property type="entry name" value="TrwB_TraG_TraD_VirD4"/>
    <property type="match status" value="1"/>
</dbReference>
<dbReference type="Gene3D" id="3.40.50.300">
    <property type="entry name" value="P-loop containing nucleotide triphosphate hydrolases"/>
    <property type="match status" value="1"/>
</dbReference>
<comment type="subcellular location">
    <subcellularLocation>
        <location evidence="1">Cell membrane</location>
        <topology evidence="1">Multi-pass membrane protein</topology>
    </subcellularLocation>
</comment>
<dbReference type="InterPro" id="IPR051539">
    <property type="entry name" value="T4SS-coupling_protein"/>
</dbReference>
<organism evidence="8 9">
    <name type="scientific">Streptomyces hintoniae</name>
    <dbReference type="NCBI Taxonomy" id="3075521"/>
    <lineage>
        <taxon>Bacteria</taxon>
        <taxon>Bacillati</taxon>
        <taxon>Actinomycetota</taxon>
        <taxon>Actinomycetes</taxon>
        <taxon>Kitasatosporales</taxon>
        <taxon>Streptomycetaceae</taxon>
        <taxon>Streptomyces</taxon>
    </lineage>
</organism>
<evidence type="ECO:0000256" key="3">
    <source>
        <dbReference type="ARBA" id="ARBA00022475"/>
    </source>
</evidence>
<keyword evidence="6" id="KW-0472">Membrane</keyword>
<feature type="region of interest" description="Disordered" evidence="7">
    <location>
        <begin position="1"/>
        <end position="20"/>
    </location>
</feature>
<proteinExistence type="inferred from homology"/>
<dbReference type="Pfam" id="PF02534">
    <property type="entry name" value="T4SS-DNA_transf"/>
    <property type="match status" value="1"/>
</dbReference>
<dbReference type="InterPro" id="IPR003688">
    <property type="entry name" value="TraG/VirD4"/>
</dbReference>
<keyword evidence="5" id="KW-1133">Transmembrane helix</keyword>
<keyword evidence="9" id="KW-1185">Reference proteome</keyword>
<feature type="region of interest" description="Disordered" evidence="7">
    <location>
        <begin position="619"/>
        <end position="669"/>
    </location>
</feature>
<evidence type="ECO:0000256" key="4">
    <source>
        <dbReference type="ARBA" id="ARBA00022692"/>
    </source>
</evidence>
<evidence type="ECO:0000313" key="8">
    <source>
        <dbReference type="EMBL" id="MDT0478030.1"/>
    </source>
</evidence>
<comment type="similarity">
    <text evidence="2">Belongs to the VirD4/TraG family.</text>
</comment>
<keyword evidence="4" id="KW-0812">Transmembrane</keyword>
<dbReference type="InterPro" id="IPR027417">
    <property type="entry name" value="P-loop_NTPase"/>
</dbReference>
<evidence type="ECO:0000256" key="6">
    <source>
        <dbReference type="ARBA" id="ARBA00023136"/>
    </source>
</evidence>
<comment type="caution">
    <text evidence="8">The sequence shown here is derived from an EMBL/GenBank/DDBJ whole genome shotgun (WGS) entry which is preliminary data.</text>
</comment>
<dbReference type="PANTHER" id="PTHR37937">
    <property type="entry name" value="CONJUGATIVE TRANSFER: DNA TRANSPORT"/>
    <property type="match status" value="1"/>
</dbReference>
<dbReference type="PANTHER" id="PTHR37937:SF1">
    <property type="entry name" value="CONJUGATIVE TRANSFER: DNA TRANSPORT"/>
    <property type="match status" value="1"/>
</dbReference>
<evidence type="ECO:0000256" key="5">
    <source>
        <dbReference type="ARBA" id="ARBA00022989"/>
    </source>
</evidence>
<evidence type="ECO:0000256" key="1">
    <source>
        <dbReference type="ARBA" id="ARBA00004651"/>
    </source>
</evidence>
<dbReference type="Proteomes" id="UP001180489">
    <property type="component" value="Unassembled WGS sequence"/>
</dbReference>
<dbReference type="RefSeq" id="WP_311637995.1">
    <property type="nucleotide sequence ID" value="NZ_JAVRFF010000089.1"/>
</dbReference>
<dbReference type="EMBL" id="JAVRFF010000089">
    <property type="protein sequence ID" value="MDT0478030.1"/>
    <property type="molecule type" value="Genomic_DNA"/>
</dbReference>
<evidence type="ECO:0000256" key="2">
    <source>
        <dbReference type="ARBA" id="ARBA00008806"/>
    </source>
</evidence>